<name>A0AA49JGS4_9BACT</name>
<sequence>MNTKLKIFVIIEEAIDLFKSNYKLFLTISFLGAVCSLLISLGNQLVNTDDFINAVVLVLVVIFSIYFSFRLQIALIIAVNNRFQKFETDFQECYKTAGSYFWSYVFTSIALALLVGLSIVFIFFSISMEANPLVIALCSLLFGGLALLLLYYFNFAPLVSVLNPEASSNFSKSKELVKSQPRLVLSMVVLGVIVQILLYLSKDLLGGNSFVMNMEVSYVLEFMVDLVIAPLFTIVYMMVYYKLQETAYEQENLTDTATE</sequence>
<feature type="transmembrane region" description="Helical" evidence="1">
    <location>
        <begin position="183"/>
        <end position="200"/>
    </location>
</feature>
<feature type="transmembrane region" description="Helical" evidence="1">
    <location>
        <begin position="21"/>
        <end position="39"/>
    </location>
</feature>
<keyword evidence="1" id="KW-1133">Transmembrane helix</keyword>
<dbReference type="RefSeq" id="WP_308350984.1">
    <property type="nucleotide sequence ID" value="NZ_CP129971.1"/>
</dbReference>
<keyword evidence="1" id="KW-0812">Transmembrane</keyword>
<feature type="transmembrane region" description="Helical" evidence="1">
    <location>
        <begin position="220"/>
        <end position="241"/>
    </location>
</feature>
<proteinExistence type="predicted"/>
<dbReference type="Proteomes" id="UP001230496">
    <property type="component" value="Chromosome"/>
</dbReference>
<gene>
    <name evidence="2" type="ORF">QYS49_30885</name>
</gene>
<protein>
    <submittedName>
        <fullName evidence="2">Uncharacterized protein</fullName>
    </submittedName>
</protein>
<feature type="transmembrane region" description="Helical" evidence="1">
    <location>
        <begin position="133"/>
        <end position="162"/>
    </location>
</feature>
<keyword evidence="1" id="KW-0472">Membrane</keyword>
<feature type="transmembrane region" description="Helical" evidence="1">
    <location>
        <begin position="51"/>
        <end position="79"/>
    </location>
</feature>
<feature type="transmembrane region" description="Helical" evidence="1">
    <location>
        <begin position="100"/>
        <end position="127"/>
    </location>
</feature>
<keyword evidence="3" id="KW-1185">Reference proteome</keyword>
<evidence type="ECO:0000313" key="2">
    <source>
        <dbReference type="EMBL" id="WKK75785.2"/>
    </source>
</evidence>
<evidence type="ECO:0000313" key="3">
    <source>
        <dbReference type="Proteomes" id="UP001230496"/>
    </source>
</evidence>
<dbReference type="KEGG" id="msaa:QYS49_30885"/>
<dbReference type="AlphaFoldDB" id="A0AA49JGS4"/>
<dbReference type="EMBL" id="CP129971">
    <property type="protein sequence ID" value="WKK75785.2"/>
    <property type="molecule type" value="Genomic_DNA"/>
</dbReference>
<evidence type="ECO:0000256" key="1">
    <source>
        <dbReference type="SAM" id="Phobius"/>
    </source>
</evidence>
<reference evidence="2 3" key="1">
    <citation type="submission" date="2023-08" db="EMBL/GenBank/DDBJ databases">
        <title>Comparative genomics and taxonomic characterization of three novel marine species of genus Marivirga.</title>
        <authorList>
            <person name="Muhammad N."/>
            <person name="Kim S.-G."/>
        </authorList>
    </citation>
    <scope>NUCLEOTIDE SEQUENCE [LARGE SCALE GENOMIC DNA]</scope>
    <source>
        <strain evidence="2 3">BDSF4-3</strain>
    </source>
</reference>
<organism evidence="2 3">
    <name type="scientific">Marivirga salinarum</name>
    <dbReference type="NCBI Taxonomy" id="3059078"/>
    <lineage>
        <taxon>Bacteria</taxon>
        <taxon>Pseudomonadati</taxon>
        <taxon>Bacteroidota</taxon>
        <taxon>Cytophagia</taxon>
        <taxon>Cytophagales</taxon>
        <taxon>Marivirgaceae</taxon>
        <taxon>Marivirga</taxon>
    </lineage>
</organism>
<accession>A0AA49JGS4</accession>